<gene>
    <name evidence="5" type="ORF">LRAMOSA01746</name>
</gene>
<sequence length="2099" mass="237179">MQNRYRSLFDKLCQARVATCPSAADGIQHDLQQYKPDFLRLLDDLPKKAQDRTELQSGKATIHGTVHKVNEEFVKQTIFLSDQLGINENVAAGLIMKGMIEAPRVNSTAVDTAIVEYYNERGYVLQCLEMMVTCCKDASANKDVQFVFAQFISDIMQDRSSGNTTFVSKVLTTIKDLSTAINNLKTAGTIQLPQQQQQQQQQQQLAQNTADTSGRLGEHIMALRIERLEEERITLAQILYHLTSMYWVDSQDVMAIEEFLEQAQLTDVATSYLLLSLLGALSVTDHLNYDMHVAAPLYNNADFMNRFQTKMTGSLWKVPAIKAVVVLQWVLFLYRAVQEDQSVEGRLPAKEEQLEELVEGAINSKAFEFMNDYLLYFQQPNASIETQRGTLKTSVYEDTNMILDGLMVDPSDFTKFNAKIRSEFQTFVVHEIEQLAVDFIENLQNVLRKLKYKEEDTSTPTHAPLSTRNALASTEEDSNRCHDLESFMELLASIYRDRVNMGWKFWTRSDSRLFGFIKWATDIKVSGTVRACYSFLASISTGDICAPRAFNHLAAGTNTNDLAMSSLFSWGKLFAAIQFYVPLLRNTSKDAPAAFPADEEELLKQFLHLLRQVVQYSMEARKALWFDTLLRAPQSIFEMISCDTSVELRAALFDVLAAFCSPWGGGVEGVGRSISELVWEALDSNGFLVSKREPVQGQQELGDQRSTMQRLEAPRPPGFLRELAMERNNKVYPETLALLNLIGSAIHTVSKREELLNGFQYMPSTIPWDLGKGTRTPGAEPFISLVIDHIFIGLESQDYLYPGSKWQLSEACLKIMENSVRSFNLRPLRQALSQYRNLPANDPQSRAAVQGSLEHLLLMYLGHPGFTVIVRLLSGHRLVNEVLKILEAGPDGIMAKKESSPYFVQCVIRCLRIIHQVLELQDTFCNMLVPSVTGLSSRMASSEFKIGDVVFPPLPSLVSFGQIMLYHANALVQLGLLVNCDDQEEICYLSTKILNALSTEPLESNVARSGGNIHAAMGGIGNKLTKVLRGCKDETRILYGISERLGIDDEEITTPEDYEYDINNIPFWCASKTLDDKFSFDSDFHPSMACSVRLALVDLLLNNSMPGKPSPSLVDFIFGYSESASDINITLQRMRNDVDLRICFQSFMNLINRGIVRHNDSSDARLPLVATHPVLAEKCYKLIYRVCTKESTSSSTMRYLRGNEDFFYRHLEAMPARLENYHDYVAPVFPGVLVSLDGSRSRMDFFSVCSQLHQRAWLLKSVALELHIMAGSRQKSDIKRLLELLYGRHDDTHADDMVEDTEREDVNIFAMGSLRFEQPLVKMLEVLSSLEFEWIDDLADASNVDELVHFKGFDPKQYEIQNERDCTVYDIRSIYQVLRQAERQKQDSGELANDQQRVELENEMGRILKVLMAENHKREIAQGKLHCLRAWKQVVQVTLSECFDLFPFETREKIIYDLLLKLLAKIKEASGTEPDILKGFSEVILTLLTRLREDKLRQEILEASPSSSTNVESSRLPEEKLRVIFSGIIDCIREDNTLVRMRGDMYTALVNFLHYVNHNSSKSSSIQSQFVNIIAANEKFLAILCSDASDGVDVWKTTAYILLDALYVMSTKTNNEAILAFLVKNNFLRYSIDMIRRDDVALLNLLEQSDASMVPLYIYEAKMSLFLRLSLCKQGAKLLIENRIVDVLSHCQFISARPEAVPYYNDRMQTETNFTERYDRLIMPALKLISAVLCTLGRSNGVVVDKVESWCRMQQEAVLFILKDEHQQITLSSLAQLKHITSILYHLSSRPGFFDDLVNRRMSHLHTAMVHLIAKYLVPQNLSAKVVPSNDEEKQWAQKKVNNDGSVLSTKAGDTILSIQMSLAAYAQNAAFTSDDQCTNSFKPVFSSTLTSTSDSSASLARNASKTPSLSTLTSCIRQTTSSLYTAAAERKRFETQKNNVGSIKLEEVRELAQTAFPQTLSIHFDHLGPSQQQQVLIAELDKRSKLKTKQMRHLVFLLENVLLVLWRHLEYYMQSTAISQTTAVQPLDLYSSQSFAVSSQTAMFQPSMAIASNLKTSSTTTLVPLLKKLETLNNDIPELQASTSSVHGLCTRINKIIA</sequence>
<dbReference type="PANTHER" id="PTHR31344">
    <property type="entry name" value="NUCLEAR PORE COMPLEX PROTEIN NUP205"/>
    <property type="match status" value="1"/>
</dbReference>
<keyword evidence="3" id="KW-0813">Transport</keyword>
<proteinExistence type="inferred from homology"/>
<dbReference type="GO" id="GO:0006999">
    <property type="term" value="P:nuclear pore organization"/>
    <property type="evidence" value="ECO:0007669"/>
    <property type="project" value="TreeGrafter"/>
</dbReference>
<accession>A0A077WM93</accession>
<dbReference type="PANTHER" id="PTHR31344:SF0">
    <property type="entry name" value="NUCLEAR PORE COMPLEX PROTEIN NUP205"/>
    <property type="match status" value="1"/>
</dbReference>
<evidence type="ECO:0000313" key="5">
    <source>
        <dbReference type="EMBL" id="CDS07797.1"/>
    </source>
</evidence>
<evidence type="ECO:0000256" key="4">
    <source>
        <dbReference type="ARBA" id="ARBA00023242"/>
    </source>
</evidence>
<dbReference type="EMBL" id="LK023324">
    <property type="protein sequence ID" value="CDS07797.1"/>
    <property type="molecule type" value="Genomic_DNA"/>
</dbReference>
<organism evidence="5">
    <name type="scientific">Lichtheimia ramosa</name>
    <dbReference type="NCBI Taxonomy" id="688394"/>
    <lineage>
        <taxon>Eukaryota</taxon>
        <taxon>Fungi</taxon>
        <taxon>Fungi incertae sedis</taxon>
        <taxon>Mucoromycota</taxon>
        <taxon>Mucoromycotina</taxon>
        <taxon>Mucoromycetes</taxon>
        <taxon>Mucorales</taxon>
        <taxon>Lichtheimiaceae</taxon>
        <taxon>Lichtheimia</taxon>
    </lineage>
</organism>
<dbReference type="InterPro" id="IPR021827">
    <property type="entry name" value="Nup186/Nup192/Nup205"/>
</dbReference>
<protein>
    <submittedName>
        <fullName evidence="5">Uncharacterized protein</fullName>
    </submittedName>
</protein>
<name>A0A077WM93_9FUNG</name>
<comment type="subcellular location">
    <subcellularLocation>
        <location evidence="1">Nucleus</location>
    </subcellularLocation>
</comment>
<dbReference type="OrthoDB" id="2019644at2759"/>
<dbReference type="GO" id="GO:0044611">
    <property type="term" value="C:nuclear pore inner ring"/>
    <property type="evidence" value="ECO:0007669"/>
    <property type="project" value="TreeGrafter"/>
</dbReference>
<dbReference type="Pfam" id="PF11894">
    <property type="entry name" value="Nup192"/>
    <property type="match status" value="1"/>
</dbReference>
<evidence type="ECO:0000256" key="2">
    <source>
        <dbReference type="ARBA" id="ARBA00005892"/>
    </source>
</evidence>
<evidence type="ECO:0000256" key="1">
    <source>
        <dbReference type="ARBA" id="ARBA00004123"/>
    </source>
</evidence>
<evidence type="ECO:0000256" key="3">
    <source>
        <dbReference type="ARBA" id="ARBA00022448"/>
    </source>
</evidence>
<reference evidence="5" key="1">
    <citation type="journal article" date="2014" name="Genome Announc.">
        <title>De novo whole-genome sequence and genome annotation of Lichtheimia ramosa.</title>
        <authorList>
            <person name="Linde J."/>
            <person name="Schwartze V."/>
            <person name="Binder U."/>
            <person name="Lass-Florl C."/>
            <person name="Voigt K."/>
            <person name="Horn F."/>
        </authorList>
    </citation>
    <scope>NUCLEOTIDE SEQUENCE</scope>
    <source>
        <strain evidence="5">JMRC FSU:6197</strain>
    </source>
</reference>
<keyword evidence="4" id="KW-0539">Nucleus</keyword>
<comment type="similarity">
    <text evidence="2">Belongs to the NUP186/NUP192/NUP205 family.</text>
</comment>
<dbReference type="GO" id="GO:0017056">
    <property type="term" value="F:structural constituent of nuclear pore"/>
    <property type="evidence" value="ECO:0007669"/>
    <property type="project" value="TreeGrafter"/>
</dbReference>